<evidence type="ECO:0000313" key="2">
    <source>
        <dbReference type="EMBL" id="MDR6223135.1"/>
    </source>
</evidence>
<dbReference type="EMBL" id="JAVDQI010000005">
    <property type="protein sequence ID" value="MDR6223135.1"/>
    <property type="molecule type" value="Genomic_DNA"/>
</dbReference>
<dbReference type="InterPro" id="IPR019235">
    <property type="entry name" value="DUF2178_TM"/>
</dbReference>
<dbReference type="Proteomes" id="UP001185015">
    <property type="component" value="Unassembled WGS sequence"/>
</dbReference>
<feature type="transmembrane region" description="Helical" evidence="1">
    <location>
        <begin position="171"/>
        <end position="189"/>
    </location>
</feature>
<dbReference type="AlphaFoldDB" id="A0AA90U0B1"/>
<comment type="caution">
    <text evidence="2">The sequence shown here is derived from an EMBL/GenBank/DDBJ whole genome shotgun (WGS) entry which is preliminary data.</text>
</comment>
<feature type="transmembrane region" description="Helical" evidence="1">
    <location>
        <begin position="94"/>
        <end position="118"/>
    </location>
</feature>
<proteinExistence type="predicted"/>
<keyword evidence="1" id="KW-0812">Transmembrane</keyword>
<feature type="transmembrane region" description="Helical" evidence="1">
    <location>
        <begin position="139"/>
        <end position="159"/>
    </location>
</feature>
<name>A0AA90U0B1_9EURY</name>
<protein>
    <submittedName>
        <fullName evidence="2">Membrane protein</fullName>
    </submittedName>
</protein>
<dbReference type="RefSeq" id="WP_270095884.1">
    <property type="nucleotide sequence ID" value="NZ_JAQFFK010000003.1"/>
</dbReference>
<keyword evidence="1" id="KW-1133">Transmembrane helix</keyword>
<dbReference type="Pfam" id="PF09946">
    <property type="entry name" value="DUF2178"/>
    <property type="match status" value="1"/>
</dbReference>
<keyword evidence="1" id="KW-0472">Membrane</keyword>
<organism evidence="2 3">
    <name type="scientific">Methanococcoides alaskense</name>
    <dbReference type="NCBI Taxonomy" id="325778"/>
    <lineage>
        <taxon>Archaea</taxon>
        <taxon>Methanobacteriati</taxon>
        <taxon>Methanobacteriota</taxon>
        <taxon>Stenosarchaea group</taxon>
        <taxon>Methanomicrobia</taxon>
        <taxon>Methanosarcinales</taxon>
        <taxon>Methanosarcinaceae</taxon>
        <taxon>Methanococcoides</taxon>
    </lineage>
</organism>
<feature type="transmembrane region" description="Helical" evidence="1">
    <location>
        <begin position="56"/>
        <end position="74"/>
    </location>
</feature>
<keyword evidence="3" id="KW-1185">Reference proteome</keyword>
<feature type="transmembrane region" description="Helical" evidence="1">
    <location>
        <begin position="6"/>
        <end position="27"/>
    </location>
</feature>
<sequence length="194" mass="21885">MEMDIFANIPGIIGGSTGILLYSIYNIRRRRIGIKRKRTGYHEHDERTGTEKVRGIVIICTIFVLTSVFNLFLWDLIICEGTFGLFKSETCEALAIIYPVLLIIGASIGLSISTIYDIRYKKIGEPEHDERTEKVTGKAAKSTIIVLMAACAVILYGDFFGLFKLETRETMAILFPVLMLSMLGFVTYYNSKDF</sequence>
<gene>
    <name evidence="2" type="ORF">J2750_001597</name>
</gene>
<reference evidence="2 3" key="1">
    <citation type="submission" date="2023-07" db="EMBL/GenBank/DDBJ databases">
        <title>Genomic Encyclopedia of Type Strains, Phase IV (KMG-IV): sequencing the most valuable type-strain genomes for metagenomic binning, comparative biology and taxonomic classification.</title>
        <authorList>
            <person name="Goeker M."/>
        </authorList>
    </citation>
    <scope>NUCLEOTIDE SEQUENCE [LARGE SCALE GENOMIC DNA]</scope>
    <source>
        <strain evidence="2 3">DSM 17273</strain>
    </source>
</reference>
<evidence type="ECO:0000313" key="3">
    <source>
        <dbReference type="Proteomes" id="UP001185015"/>
    </source>
</evidence>
<accession>A0AA90U0B1</accession>
<evidence type="ECO:0000256" key="1">
    <source>
        <dbReference type="SAM" id="Phobius"/>
    </source>
</evidence>